<protein>
    <submittedName>
        <fullName evidence="1">SIR2 family protein</fullName>
    </submittedName>
</protein>
<dbReference type="RefSeq" id="WP_274721438.1">
    <property type="nucleotide sequence ID" value="NZ_JARBFT010000001.1"/>
</dbReference>
<dbReference type="SUPFAM" id="SSF52467">
    <property type="entry name" value="DHS-like NAD/FAD-binding domain"/>
    <property type="match status" value="1"/>
</dbReference>
<organism evidence="1 2">
    <name type="scientific">Vibrio chanodichtyis</name>
    <dbReference type="NCBI Taxonomy" id="3027932"/>
    <lineage>
        <taxon>Bacteria</taxon>
        <taxon>Pseudomonadati</taxon>
        <taxon>Pseudomonadota</taxon>
        <taxon>Gammaproteobacteria</taxon>
        <taxon>Vibrionales</taxon>
        <taxon>Vibrionaceae</taxon>
        <taxon>Vibrio</taxon>
    </lineage>
</organism>
<proteinExistence type="predicted"/>
<accession>A0ABT5UW86</accession>
<dbReference type="Pfam" id="PF13289">
    <property type="entry name" value="SIR2_2"/>
    <property type="match status" value="1"/>
</dbReference>
<evidence type="ECO:0000313" key="1">
    <source>
        <dbReference type="EMBL" id="MDE1513686.1"/>
    </source>
</evidence>
<reference evidence="1 2" key="1">
    <citation type="submission" date="2023-02" db="EMBL/GenBank/DDBJ databases">
        <title>Vibrio intestini sp. nov., a close relative of Vibrio cholerae isolated from the intestine of Healthy Culter dabryi.</title>
        <authorList>
            <person name="Wu N."/>
        </authorList>
    </citation>
    <scope>NUCLEOTIDE SEQUENCE [LARGE SCALE GENOMIC DNA]</scope>
    <source>
        <strain evidence="1 2">DSL-7</strain>
    </source>
</reference>
<sequence length="343" mass="39550">MDLLKEEFLDQLRAEIDEQTGKVIIEAAEFTPQQILQDISETTFNEVFTEWCENKKLERLDKANDILSKYGNERRFRVLKERFVSGAIIPFIGAGMSMPSGYTGWTDFLNRLIDETSADKSQFHQLISSWQYEEAAQYIFDNMSEARFNEELENEFGHDNSINGSVRLLPYVFKGSVITTNYDNLLKRCYETVGRPFSDTLIGSEAVELPKLLGEEKNILLKLHGKSNSSRNRILTRSEYNEHYKENDQLKKCIRAISTKTLLFIGCSLGIDRTIQTLIEIVREEKQGSLPKHYAFLKLSNESERISKAEQLAQANIYPIWYTDDHDESIEALLEKLTEGVNQ</sequence>
<name>A0ABT5UW86_9VIBR</name>
<gene>
    <name evidence="1" type="ORF">PUN32_01490</name>
</gene>
<keyword evidence="2" id="KW-1185">Reference proteome</keyword>
<dbReference type="EMBL" id="JARBFT010000001">
    <property type="protein sequence ID" value="MDE1513686.1"/>
    <property type="molecule type" value="Genomic_DNA"/>
</dbReference>
<dbReference type="InterPro" id="IPR029035">
    <property type="entry name" value="DHS-like_NAD/FAD-binding_dom"/>
</dbReference>
<comment type="caution">
    <text evidence="1">The sequence shown here is derived from an EMBL/GenBank/DDBJ whole genome shotgun (WGS) entry which is preliminary data.</text>
</comment>
<evidence type="ECO:0000313" key="2">
    <source>
        <dbReference type="Proteomes" id="UP001216189"/>
    </source>
</evidence>
<dbReference type="Proteomes" id="UP001216189">
    <property type="component" value="Unassembled WGS sequence"/>
</dbReference>